<evidence type="ECO:0000259" key="6">
    <source>
        <dbReference type="Pfam" id="PF13458"/>
    </source>
</evidence>
<accession>A0A1M5A1Q7</accession>
<evidence type="ECO:0000256" key="1">
    <source>
        <dbReference type="ARBA" id="ARBA00010062"/>
    </source>
</evidence>
<dbReference type="Proteomes" id="UP000184076">
    <property type="component" value="Unassembled WGS sequence"/>
</dbReference>
<evidence type="ECO:0000256" key="5">
    <source>
        <dbReference type="SAM" id="SignalP"/>
    </source>
</evidence>
<evidence type="ECO:0000256" key="4">
    <source>
        <dbReference type="ARBA" id="ARBA00022970"/>
    </source>
</evidence>
<dbReference type="InterPro" id="IPR028082">
    <property type="entry name" value="Peripla_BP_I"/>
</dbReference>
<dbReference type="GO" id="GO:0006865">
    <property type="term" value="P:amino acid transport"/>
    <property type="evidence" value="ECO:0007669"/>
    <property type="project" value="UniProtKB-KW"/>
</dbReference>
<feature type="domain" description="Leucine-binding protein" evidence="6">
    <location>
        <begin position="30"/>
        <end position="377"/>
    </location>
</feature>
<name>A0A1M5A1Q7_9BACT</name>
<evidence type="ECO:0000256" key="3">
    <source>
        <dbReference type="ARBA" id="ARBA00022729"/>
    </source>
</evidence>
<protein>
    <submittedName>
        <fullName evidence="7">Amino acid/amide ABC transporter substrate-binding protein, HAAT family</fullName>
    </submittedName>
</protein>
<dbReference type="Gene3D" id="3.40.50.2300">
    <property type="match status" value="2"/>
</dbReference>
<keyword evidence="2" id="KW-0813">Transport</keyword>
<organism evidence="7 8">
    <name type="scientific">Desulfacinum infernum DSM 9756</name>
    <dbReference type="NCBI Taxonomy" id="1121391"/>
    <lineage>
        <taxon>Bacteria</taxon>
        <taxon>Pseudomonadati</taxon>
        <taxon>Thermodesulfobacteriota</taxon>
        <taxon>Syntrophobacteria</taxon>
        <taxon>Syntrophobacterales</taxon>
        <taxon>Syntrophobacteraceae</taxon>
        <taxon>Desulfacinum</taxon>
    </lineage>
</organism>
<dbReference type="RefSeq" id="WP_073038465.1">
    <property type="nucleotide sequence ID" value="NZ_FQVB01000013.1"/>
</dbReference>
<dbReference type="InterPro" id="IPR000709">
    <property type="entry name" value="Leu_Ile_Val-bd"/>
</dbReference>
<sequence>MRGVPASRLAAVLVLLAVLCMGQSAAFASEIRIGEINPLTGKLANHGQEIHLGIQAAVDEANEAGGIEGRKVALLTRDDQSRPEVAVSQAEDLILRQKVAALVGGYVDSLVGPLSQLALRHEIPYVASASLQTHLTREGNNPYFFRISHLSGLVEPLCGFVTEALQARSAALLHAATPGATELSRELFKCLKKAGADLPLVEKFQPGTPDFSPFVLKLKASPPDVLLVAGFFQDHLILARQIRELGAPIKAYIGPWGVAYPSFVQEMGRAAEHLFGLSAWNPGMAVPGTEEASDAFTERFRRVYKKEPTTTVMHGYTSARVLLHAVGRVLREGRPLRGSEIARALRTIDLLLPMERVAFDTKGDPLHYRQVVVQIQDGALVPVYPPERAQGTWIYPMAPAASNP</sequence>
<dbReference type="PRINTS" id="PR00337">
    <property type="entry name" value="LEUILEVALBP"/>
</dbReference>
<dbReference type="STRING" id="1121391.SAMN02745206_01600"/>
<evidence type="ECO:0000313" key="7">
    <source>
        <dbReference type="EMBL" id="SHF24037.1"/>
    </source>
</evidence>
<proteinExistence type="inferred from homology"/>
<feature type="chain" id="PRO_5012409218" evidence="5">
    <location>
        <begin position="29"/>
        <end position="404"/>
    </location>
</feature>
<dbReference type="AlphaFoldDB" id="A0A1M5A1Q7"/>
<keyword evidence="8" id="KW-1185">Reference proteome</keyword>
<reference evidence="8" key="1">
    <citation type="submission" date="2016-11" db="EMBL/GenBank/DDBJ databases">
        <authorList>
            <person name="Varghese N."/>
            <person name="Submissions S."/>
        </authorList>
    </citation>
    <scope>NUCLEOTIDE SEQUENCE [LARGE SCALE GENOMIC DNA]</scope>
    <source>
        <strain evidence="8">DSM 9756</strain>
    </source>
</reference>
<comment type="similarity">
    <text evidence="1">Belongs to the leucine-binding protein family.</text>
</comment>
<dbReference type="InterPro" id="IPR051010">
    <property type="entry name" value="BCAA_transport"/>
</dbReference>
<dbReference type="EMBL" id="FQVB01000013">
    <property type="protein sequence ID" value="SHF24037.1"/>
    <property type="molecule type" value="Genomic_DNA"/>
</dbReference>
<feature type="signal peptide" evidence="5">
    <location>
        <begin position="1"/>
        <end position="28"/>
    </location>
</feature>
<gene>
    <name evidence="7" type="ORF">SAMN02745206_01600</name>
</gene>
<dbReference type="PANTHER" id="PTHR30483">
    <property type="entry name" value="LEUCINE-SPECIFIC-BINDING PROTEIN"/>
    <property type="match status" value="1"/>
</dbReference>
<keyword evidence="4" id="KW-0029">Amino-acid transport</keyword>
<keyword evidence="3 5" id="KW-0732">Signal</keyword>
<dbReference type="Pfam" id="PF13458">
    <property type="entry name" value="Peripla_BP_6"/>
    <property type="match status" value="1"/>
</dbReference>
<evidence type="ECO:0000256" key="2">
    <source>
        <dbReference type="ARBA" id="ARBA00022448"/>
    </source>
</evidence>
<dbReference type="PANTHER" id="PTHR30483:SF37">
    <property type="entry name" value="ABC TRANSPORTER SUBSTRATE-BINDING PROTEIN"/>
    <property type="match status" value="1"/>
</dbReference>
<evidence type="ECO:0000313" key="8">
    <source>
        <dbReference type="Proteomes" id="UP000184076"/>
    </source>
</evidence>
<dbReference type="SUPFAM" id="SSF53822">
    <property type="entry name" value="Periplasmic binding protein-like I"/>
    <property type="match status" value="1"/>
</dbReference>
<dbReference type="InterPro" id="IPR028081">
    <property type="entry name" value="Leu-bd"/>
</dbReference>